<keyword evidence="2" id="KW-1185">Reference proteome</keyword>
<dbReference type="Gene3D" id="3.20.20.80">
    <property type="entry name" value="Glycosidases"/>
    <property type="match status" value="1"/>
</dbReference>
<dbReference type="SUPFAM" id="SSF51445">
    <property type="entry name" value="(Trans)glycosidases"/>
    <property type="match status" value="1"/>
</dbReference>
<accession>A0A7R7EJW3</accession>
<dbReference type="Gene3D" id="3.10.50.10">
    <property type="match status" value="1"/>
</dbReference>
<evidence type="ECO:0000313" key="2">
    <source>
        <dbReference type="Proteomes" id="UP000595897"/>
    </source>
</evidence>
<dbReference type="AlphaFoldDB" id="A0A7R7EJW3"/>
<dbReference type="InterPro" id="IPR029070">
    <property type="entry name" value="Chitinase_insertion_sf"/>
</dbReference>
<dbReference type="PANTHER" id="PTHR46066">
    <property type="entry name" value="CHITINASE DOMAIN-CONTAINING PROTEIN 1 FAMILY MEMBER"/>
    <property type="match status" value="1"/>
</dbReference>
<dbReference type="Proteomes" id="UP000595897">
    <property type="component" value="Chromosome"/>
</dbReference>
<dbReference type="EMBL" id="AP024169">
    <property type="protein sequence ID" value="BCN30150.1"/>
    <property type="molecule type" value="Genomic_DNA"/>
</dbReference>
<name>A0A7R7EJW3_9FIRM</name>
<dbReference type="InterPro" id="IPR017853">
    <property type="entry name" value="GH"/>
</dbReference>
<proteinExistence type="predicted"/>
<protein>
    <recommendedName>
        <fullName evidence="3">Glycosyl hydrolase</fullName>
    </recommendedName>
</protein>
<evidence type="ECO:0000313" key="1">
    <source>
        <dbReference type="EMBL" id="BCN30150.1"/>
    </source>
</evidence>
<dbReference type="KEGG" id="ahb:bsdtb5_14450"/>
<evidence type="ECO:0008006" key="3">
    <source>
        <dbReference type="Google" id="ProtNLM"/>
    </source>
</evidence>
<reference evidence="1 2" key="1">
    <citation type="submission" date="2020-11" db="EMBL/GenBank/DDBJ databases">
        <title>Draft genome sequencing of a Lachnospiraceae strain isolated from anoxic soil subjected to BSD treatment.</title>
        <authorList>
            <person name="Uek A."/>
            <person name="Tonouchi A."/>
        </authorList>
    </citation>
    <scope>NUCLEOTIDE SEQUENCE [LARGE SCALE GENOMIC DNA]</scope>
    <source>
        <strain evidence="1 2">TB5</strain>
    </source>
</reference>
<dbReference type="RefSeq" id="WP_271715393.1">
    <property type="nucleotide sequence ID" value="NZ_AP024169.1"/>
</dbReference>
<dbReference type="PANTHER" id="PTHR46066:SF2">
    <property type="entry name" value="CHITINASE DOMAIN-CONTAINING PROTEIN 1"/>
    <property type="match status" value="1"/>
</dbReference>
<organism evidence="1 2">
    <name type="scientific">Anaeromicropila herbilytica</name>
    <dbReference type="NCBI Taxonomy" id="2785025"/>
    <lineage>
        <taxon>Bacteria</taxon>
        <taxon>Bacillati</taxon>
        <taxon>Bacillota</taxon>
        <taxon>Clostridia</taxon>
        <taxon>Lachnospirales</taxon>
        <taxon>Lachnospiraceae</taxon>
        <taxon>Anaeromicropila</taxon>
    </lineage>
</organism>
<sequence>MKSRIVIILYLIIELLLMTGCSTLDNKNKIITNDRSGATSVNSKKNESDPAKKLSVWITYWDSNHVEKELGILKDRIGTISYFAVYFNEHNEPFIREETTGMLQYVKQTYGDYQYQNYLTFVNDLVKSDGTSSLKDTNLLRKLFATKESRSNHIDEIIHMVKEGGYSGIEIDYEAIKKDITLWNSYIQFIKELYQKASGENLPVRIILEPNVTSEEITLPKGPKYIMMCYNLYGYGTAAGPKANPQFIKGLVEKMTHMIGKIYEDNKSEVNANVNKNCEDTIGFALATGGFDFADNEKVTQLTQSQAVELMNSYETISKRDKDSQCQVFTYKENGIKHEVWYADNTTIKSWMQVIDEMGDYEIVLWRLGSNVDLTP</sequence>
<gene>
    <name evidence="1" type="ORF">bsdtb5_14450</name>
</gene>